<dbReference type="Gene3D" id="2.30.30.40">
    <property type="entry name" value="SH3 Domains"/>
    <property type="match status" value="1"/>
</dbReference>
<keyword evidence="7" id="KW-1185">Reference proteome</keyword>
<feature type="transmembrane region" description="Helical" evidence="4">
    <location>
        <begin position="126"/>
        <end position="150"/>
    </location>
</feature>
<dbReference type="PROSITE" id="PS50002">
    <property type="entry name" value="SH3"/>
    <property type="match status" value="1"/>
</dbReference>
<dbReference type="InterPro" id="IPR036028">
    <property type="entry name" value="SH3-like_dom_sf"/>
</dbReference>
<dbReference type="AlphaFoldDB" id="Q6BPG4"/>
<dbReference type="OrthoDB" id="5340910at2759"/>
<feature type="region of interest" description="Disordered" evidence="3">
    <location>
        <begin position="50"/>
        <end position="73"/>
    </location>
</feature>
<feature type="domain" description="SH3" evidence="5">
    <location>
        <begin position="349"/>
        <end position="416"/>
    </location>
</feature>
<evidence type="ECO:0000259" key="5">
    <source>
        <dbReference type="PROSITE" id="PS50002"/>
    </source>
</evidence>
<evidence type="ECO:0000256" key="2">
    <source>
        <dbReference type="PROSITE-ProRule" id="PRU00192"/>
    </source>
</evidence>
<accession>Q6BPG4</accession>
<dbReference type="eggNOG" id="ENOG502QVI6">
    <property type="taxonomic scope" value="Eukaryota"/>
</dbReference>
<protein>
    <submittedName>
        <fullName evidence="6">DEHA2E13816p</fullName>
    </submittedName>
</protein>
<gene>
    <name evidence="6" type="ordered locus">DEHA2E13816g</name>
</gene>
<dbReference type="KEGG" id="dha:DEHA2E13816g"/>
<dbReference type="STRING" id="284592.Q6BPG4"/>
<dbReference type="SMART" id="SM00326">
    <property type="entry name" value="SH3"/>
    <property type="match status" value="1"/>
</dbReference>
<proteinExistence type="predicted"/>
<name>Q6BPG4_DEBHA</name>
<organism evidence="6 7">
    <name type="scientific">Debaryomyces hansenii (strain ATCC 36239 / CBS 767 / BCRC 21394 / JCM 1990 / NBRC 0083 / IGC 2968)</name>
    <name type="common">Yeast</name>
    <name type="synonym">Torulaspora hansenii</name>
    <dbReference type="NCBI Taxonomy" id="284592"/>
    <lineage>
        <taxon>Eukaryota</taxon>
        <taxon>Fungi</taxon>
        <taxon>Dikarya</taxon>
        <taxon>Ascomycota</taxon>
        <taxon>Saccharomycotina</taxon>
        <taxon>Pichiomycetes</taxon>
        <taxon>Debaryomycetaceae</taxon>
        <taxon>Debaryomyces</taxon>
    </lineage>
</organism>
<evidence type="ECO:0000256" key="3">
    <source>
        <dbReference type="SAM" id="MobiDB-lite"/>
    </source>
</evidence>
<dbReference type="SUPFAM" id="SSF50044">
    <property type="entry name" value="SH3-domain"/>
    <property type="match status" value="1"/>
</dbReference>
<dbReference type="EMBL" id="CR382137">
    <property type="protein sequence ID" value="CAG88148.2"/>
    <property type="molecule type" value="Genomic_DNA"/>
</dbReference>
<dbReference type="OMA" id="HTDGWCL"/>
<keyword evidence="4" id="KW-0472">Membrane</keyword>
<feature type="compositionally biased region" description="Low complexity" evidence="3">
    <location>
        <begin position="50"/>
        <end position="70"/>
    </location>
</feature>
<dbReference type="InParanoid" id="Q6BPG4"/>
<evidence type="ECO:0000313" key="7">
    <source>
        <dbReference type="Proteomes" id="UP000000599"/>
    </source>
</evidence>
<reference evidence="6 7" key="1">
    <citation type="journal article" date="2004" name="Nature">
        <title>Genome evolution in yeasts.</title>
        <authorList>
            <consortium name="Genolevures"/>
            <person name="Dujon B."/>
            <person name="Sherman D."/>
            <person name="Fischer G."/>
            <person name="Durrens P."/>
            <person name="Casaregola S."/>
            <person name="Lafontaine I."/>
            <person name="de Montigny J."/>
            <person name="Marck C."/>
            <person name="Neuveglise C."/>
            <person name="Talla E."/>
            <person name="Goffard N."/>
            <person name="Frangeul L."/>
            <person name="Aigle M."/>
            <person name="Anthouard V."/>
            <person name="Babour A."/>
            <person name="Barbe V."/>
            <person name="Barnay S."/>
            <person name="Blanchin S."/>
            <person name="Beckerich J.M."/>
            <person name="Beyne E."/>
            <person name="Bleykasten C."/>
            <person name="Boisrame A."/>
            <person name="Boyer J."/>
            <person name="Cattolico L."/>
            <person name="Confanioleri F."/>
            <person name="de Daruvar A."/>
            <person name="Despons L."/>
            <person name="Fabre E."/>
            <person name="Fairhead C."/>
            <person name="Ferry-Dumazet H."/>
            <person name="Groppi A."/>
            <person name="Hantraye F."/>
            <person name="Hennequin C."/>
            <person name="Jauniaux N."/>
            <person name="Joyet P."/>
            <person name="Kachouri R."/>
            <person name="Kerrest A."/>
            <person name="Koszul R."/>
            <person name="Lemaire M."/>
            <person name="Lesur I."/>
            <person name="Ma L."/>
            <person name="Muller H."/>
            <person name="Nicaud J.M."/>
            <person name="Nikolski M."/>
            <person name="Oztas S."/>
            <person name="Ozier-Kalogeropoulos O."/>
            <person name="Pellenz S."/>
            <person name="Potier S."/>
            <person name="Richard G.F."/>
            <person name="Straub M.L."/>
            <person name="Suleau A."/>
            <person name="Swennene D."/>
            <person name="Tekaia F."/>
            <person name="Wesolowski-Louvel M."/>
            <person name="Westhof E."/>
            <person name="Wirth B."/>
            <person name="Zeniou-Meyer M."/>
            <person name="Zivanovic I."/>
            <person name="Bolotin-Fukuhara M."/>
            <person name="Thierry A."/>
            <person name="Bouchier C."/>
            <person name="Caudron B."/>
            <person name="Scarpelli C."/>
            <person name="Gaillardin C."/>
            <person name="Weissenbach J."/>
            <person name="Wincker P."/>
            <person name="Souciet J.L."/>
        </authorList>
    </citation>
    <scope>NUCLEOTIDE SEQUENCE [LARGE SCALE GENOMIC DNA]</scope>
    <source>
        <strain evidence="7">ATCC 36239 / CBS 767 / BCRC 21394 / JCM 1990 / NBRC 0083 / IGC 2968</strain>
    </source>
</reference>
<evidence type="ECO:0000313" key="6">
    <source>
        <dbReference type="EMBL" id="CAG88148.2"/>
    </source>
</evidence>
<dbReference type="GeneID" id="2902225"/>
<dbReference type="HOGENOM" id="CLU_719602_0_0_1"/>
<keyword evidence="1 2" id="KW-0728">SH3 domain</keyword>
<dbReference type="RefSeq" id="XP_459906.2">
    <property type="nucleotide sequence ID" value="XM_459906.1"/>
</dbReference>
<dbReference type="Pfam" id="PF00018">
    <property type="entry name" value="SH3_1"/>
    <property type="match status" value="1"/>
</dbReference>
<dbReference type="Proteomes" id="UP000000599">
    <property type="component" value="Chromosome E"/>
</dbReference>
<sequence>MSITVIAKRETTDEDLTILMTLTSTLTVSSLPASLIPTISNKAKKSYTSTTLRTSSVKSSSPSKQTSTTSNRPKTLLSIPSALVSKFSLQSETMSNSARSTHTSEPFHSNLDSVAGLSQENRSLKLGLAIGIPIAIVSILVGIILTWFYLKKKTFNKRRKGLLPYKNEYLEHSNDEKLTMNETKFQASSMNSVSTKFQGLNETPVQMQQGPNQQLTQTSVKNFFNRLSRTVNIRNVNETDVDTLNENKSGLVSPIFLKKFNLRKSVCKPNDVYNSEERLRRTNGLLRSIDADFLSIPYNDSKISISEKRCKKPLPKLPPIINTYKSKSLHDMEKVVTHTSLSSASIINRDDKMYKVIKPYVKNLDDEISIKVGDRVRILTEHSDGWCSARLIEENEYSNYTSPKQGVIPRLCLQKF</sequence>
<dbReference type="VEuPathDB" id="FungiDB:DEHA2E13816g"/>
<keyword evidence="4" id="KW-1133">Transmembrane helix</keyword>
<dbReference type="InterPro" id="IPR001452">
    <property type="entry name" value="SH3_domain"/>
</dbReference>
<keyword evidence="4" id="KW-0812">Transmembrane</keyword>
<evidence type="ECO:0000256" key="4">
    <source>
        <dbReference type="SAM" id="Phobius"/>
    </source>
</evidence>
<evidence type="ECO:0000256" key="1">
    <source>
        <dbReference type="ARBA" id="ARBA00022443"/>
    </source>
</evidence>